<proteinExistence type="predicted"/>
<dbReference type="EMBL" id="PDUD01000033">
    <property type="protein sequence ID" value="PHN03203.1"/>
    <property type="molecule type" value="Genomic_DNA"/>
</dbReference>
<dbReference type="SUPFAM" id="SSF49452">
    <property type="entry name" value="Starch-binding domain-like"/>
    <property type="match status" value="1"/>
</dbReference>
<dbReference type="GO" id="GO:0030246">
    <property type="term" value="F:carbohydrate binding"/>
    <property type="evidence" value="ECO:0007669"/>
    <property type="project" value="InterPro"/>
</dbReference>
<dbReference type="InterPro" id="IPR013784">
    <property type="entry name" value="Carb-bd-like_fold"/>
</dbReference>
<name>A0A2D0N605_FLAN2</name>
<dbReference type="SUPFAM" id="SSF49503">
    <property type="entry name" value="Cupredoxins"/>
    <property type="match status" value="1"/>
</dbReference>
<dbReference type="Gene3D" id="2.60.40.1120">
    <property type="entry name" value="Carboxypeptidase-like, regulatory domain"/>
    <property type="match status" value="1"/>
</dbReference>
<dbReference type="AlphaFoldDB" id="A0A2D0N605"/>
<dbReference type="InterPro" id="IPR008972">
    <property type="entry name" value="Cupredoxin"/>
</dbReference>
<reference evidence="1 2" key="1">
    <citation type="submission" date="2017-10" db="EMBL/GenBank/DDBJ databases">
        <title>The draft genome sequence of Lewinella nigricans NBRC 102662.</title>
        <authorList>
            <person name="Wang K."/>
        </authorList>
    </citation>
    <scope>NUCLEOTIDE SEQUENCE [LARGE SCALE GENOMIC DNA]</scope>
    <source>
        <strain evidence="1 2">NBRC 102662</strain>
    </source>
</reference>
<dbReference type="Proteomes" id="UP000223913">
    <property type="component" value="Unassembled WGS sequence"/>
</dbReference>
<comment type="caution">
    <text evidence="1">The sequence shown here is derived from an EMBL/GenBank/DDBJ whole genome shotgun (WGS) entry which is preliminary data.</text>
</comment>
<evidence type="ECO:0008006" key="3">
    <source>
        <dbReference type="Google" id="ProtNLM"/>
    </source>
</evidence>
<accession>A0A2D0N605</accession>
<sequence>MRSLILIGAALLFLAFALSPFHYDVNVVEGTVVSMDCPEVWSKGKGYNKDGTEIMHSADPMATPDRNVIISFHPLDFEPELKPTEDAYVTQTEQTFLPLILPVVVGSKVHFLNEDEFFHNVQSHTPGSRFNIGRRAPNVPYSIKIKKQGVINLMCDIHSHMSAKILSFDTPYFCRVGKDGTFSMKNLPDGRYRVEVFHPSCDDEVSEIEVRGGQVFKMDFKLNKRP</sequence>
<protein>
    <recommendedName>
        <fullName evidence="3">Rhamnogalacturonan lyase domain-containing protein</fullName>
    </recommendedName>
</protein>
<gene>
    <name evidence="1" type="ORF">CRP01_27810</name>
</gene>
<evidence type="ECO:0000313" key="1">
    <source>
        <dbReference type="EMBL" id="PHN03203.1"/>
    </source>
</evidence>
<dbReference type="Gene3D" id="2.60.40.420">
    <property type="entry name" value="Cupredoxins - blue copper proteins"/>
    <property type="match status" value="1"/>
</dbReference>
<organism evidence="1 2">
    <name type="scientific">Flavilitoribacter nigricans (strain ATCC 23147 / DSM 23189 / NBRC 102662 / NCIMB 1420 / SS-2)</name>
    <name type="common">Lewinella nigricans</name>
    <dbReference type="NCBI Taxonomy" id="1122177"/>
    <lineage>
        <taxon>Bacteria</taxon>
        <taxon>Pseudomonadati</taxon>
        <taxon>Bacteroidota</taxon>
        <taxon>Saprospiria</taxon>
        <taxon>Saprospirales</taxon>
        <taxon>Lewinellaceae</taxon>
        <taxon>Flavilitoribacter</taxon>
    </lineage>
</organism>
<evidence type="ECO:0000313" key="2">
    <source>
        <dbReference type="Proteomes" id="UP000223913"/>
    </source>
</evidence>
<keyword evidence="2" id="KW-1185">Reference proteome</keyword>
<dbReference type="RefSeq" id="WP_099153331.1">
    <property type="nucleotide sequence ID" value="NZ_PDUD01000033.1"/>
</dbReference>
<dbReference type="OrthoDB" id="9812892at2"/>